<dbReference type="GO" id="GO:0016121">
    <property type="term" value="P:carotene catabolic process"/>
    <property type="evidence" value="ECO:0007669"/>
    <property type="project" value="TreeGrafter"/>
</dbReference>
<accession>A0A6S7HMD3</accession>
<dbReference type="GO" id="GO:0003834">
    <property type="term" value="F:beta-carotene 15,15'-dioxygenase activity"/>
    <property type="evidence" value="ECO:0007669"/>
    <property type="project" value="TreeGrafter"/>
</dbReference>
<protein>
    <submittedName>
        <fullName evidence="6">Beta,beta-carotene 9,10 -oxygenase-like</fullName>
    </submittedName>
</protein>
<keyword evidence="3" id="KW-0560">Oxidoreductase</keyword>
<evidence type="ECO:0000256" key="2">
    <source>
        <dbReference type="ARBA" id="ARBA00022723"/>
    </source>
</evidence>
<dbReference type="AlphaFoldDB" id="A0A6S7HMD3"/>
<proteinExistence type="inferred from homology"/>
<feature type="binding site" evidence="5">
    <location>
        <position position="304"/>
    </location>
    <ligand>
        <name>Fe cation</name>
        <dbReference type="ChEBI" id="CHEBI:24875"/>
        <note>catalytic</note>
    </ligand>
</feature>
<comment type="caution">
    <text evidence="6">The sequence shown here is derived from an EMBL/GenBank/DDBJ whole genome shotgun (WGS) entry which is preliminary data.</text>
</comment>
<gene>
    <name evidence="6" type="ORF">PACLA_8A007136</name>
</gene>
<evidence type="ECO:0000313" key="6">
    <source>
        <dbReference type="EMBL" id="CAB4005489.1"/>
    </source>
</evidence>
<dbReference type="GO" id="GO:0010436">
    <property type="term" value="F:carotenoid dioxygenase activity"/>
    <property type="evidence" value="ECO:0007669"/>
    <property type="project" value="TreeGrafter"/>
</dbReference>
<evidence type="ECO:0000313" key="7">
    <source>
        <dbReference type="Proteomes" id="UP001152795"/>
    </source>
</evidence>
<feature type="binding site" evidence="5">
    <location>
        <position position="493"/>
    </location>
    <ligand>
        <name>Fe cation</name>
        <dbReference type="ChEBI" id="CHEBI:24875"/>
        <note>catalytic</note>
    </ligand>
</feature>
<keyword evidence="7" id="KW-1185">Reference proteome</keyword>
<reference evidence="6" key="1">
    <citation type="submission" date="2020-04" db="EMBL/GenBank/DDBJ databases">
        <authorList>
            <person name="Alioto T."/>
            <person name="Alioto T."/>
            <person name="Gomez Garrido J."/>
        </authorList>
    </citation>
    <scope>NUCLEOTIDE SEQUENCE</scope>
    <source>
        <strain evidence="6">A484AB</strain>
    </source>
</reference>
<dbReference type="GO" id="GO:0046872">
    <property type="term" value="F:metal ion binding"/>
    <property type="evidence" value="ECO:0007669"/>
    <property type="project" value="UniProtKB-KW"/>
</dbReference>
<keyword evidence="4 5" id="KW-0408">Iron</keyword>
<dbReference type="Pfam" id="PF03055">
    <property type="entry name" value="RPE65"/>
    <property type="match status" value="1"/>
</dbReference>
<dbReference type="OrthoDB" id="407010at2759"/>
<organism evidence="6 7">
    <name type="scientific">Paramuricea clavata</name>
    <name type="common">Red gorgonian</name>
    <name type="synonym">Violescent sea-whip</name>
    <dbReference type="NCBI Taxonomy" id="317549"/>
    <lineage>
        <taxon>Eukaryota</taxon>
        <taxon>Metazoa</taxon>
        <taxon>Cnidaria</taxon>
        <taxon>Anthozoa</taxon>
        <taxon>Octocorallia</taxon>
        <taxon>Malacalcyonacea</taxon>
        <taxon>Plexauridae</taxon>
        <taxon>Paramuricea</taxon>
    </lineage>
</organism>
<evidence type="ECO:0000256" key="4">
    <source>
        <dbReference type="ARBA" id="ARBA00023004"/>
    </source>
</evidence>
<keyword evidence="2 5" id="KW-0479">Metal-binding</keyword>
<evidence type="ECO:0000256" key="5">
    <source>
        <dbReference type="PIRSR" id="PIRSR604294-1"/>
    </source>
</evidence>
<sequence>MDELFQTAPETPERVPADVQGTIPDWVNGTLLRNAPAKYEFGKHAYKHWFDGLSLLHAFIIEKGEVSYHSKYLETKAFTKGSDKNRIPYAEFGTAEMPDPCQNIFARFFSYFRLPERTDNTAVNIFTMKGKIFANSDSPFMNEIDPDTMKVLDFANAKTDIKSARLVYACAHPHEETDGNVYHMMTSIGRQTGYNIVQVPPVERANHIKTETPLEGAKIVATIKAAHRNSTYYHSFGITPNYFIFVENPFSINGFEVLRMKIDQRSFHECMHWDSKEPSRFYLVERKSGECVASYEAHSFFSFHHVNTYEDIDGQVVADLCCYPDASIIDMYYLHHLRNSKIDKVGEHFADPEVRRYRLPIPGKAVSSFHSPRLPYEILGSDLELPRINYRLNGQQYRYIYGTGPYEHGHFLDQLVKLDTVSKVKKTWYESGCFPSEPVFIERPGAKDEDDGVIVSGVVGTGGQRSFLLVLDATNFTELARATIPSRLPQSLHGNFFPDLSYKLKAFYAGRREPRQMEDAQ</sequence>
<dbReference type="PANTHER" id="PTHR10543">
    <property type="entry name" value="BETA-CAROTENE DIOXYGENASE"/>
    <property type="match status" value="1"/>
</dbReference>
<feature type="binding site" evidence="5">
    <location>
        <position position="234"/>
    </location>
    <ligand>
        <name>Fe cation</name>
        <dbReference type="ChEBI" id="CHEBI:24875"/>
        <note>catalytic</note>
    </ligand>
</feature>
<dbReference type="EMBL" id="CACRXK020005218">
    <property type="protein sequence ID" value="CAB4005489.1"/>
    <property type="molecule type" value="Genomic_DNA"/>
</dbReference>
<dbReference type="PANTHER" id="PTHR10543:SF24">
    <property type="entry name" value="CAROTENOID ISOMEROOXYGENASE"/>
    <property type="match status" value="1"/>
</dbReference>
<comment type="similarity">
    <text evidence="1">Belongs to the carotenoid oxygenase family.</text>
</comment>
<dbReference type="InterPro" id="IPR004294">
    <property type="entry name" value="Carotenoid_Oase"/>
</dbReference>
<evidence type="ECO:0000256" key="3">
    <source>
        <dbReference type="ARBA" id="ARBA00023002"/>
    </source>
</evidence>
<feature type="binding site" evidence="5">
    <location>
        <position position="172"/>
    </location>
    <ligand>
        <name>Fe cation</name>
        <dbReference type="ChEBI" id="CHEBI:24875"/>
        <note>catalytic</note>
    </ligand>
</feature>
<comment type="cofactor">
    <cofactor evidence="5">
        <name>Fe(2+)</name>
        <dbReference type="ChEBI" id="CHEBI:29033"/>
    </cofactor>
    <text evidence="5">Binds 1 Fe(2+) ion per subunit.</text>
</comment>
<dbReference type="Proteomes" id="UP001152795">
    <property type="component" value="Unassembled WGS sequence"/>
</dbReference>
<evidence type="ECO:0000256" key="1">
    <source>
        <dbReference type="ARBA" id="ARBA00006787"/>
    </source>
</evidence>
<name>A0A6S7HMD3_PARCT</name>